<proteinExistence type="inferred from homology"/>
<evidence type="ECO:0000256" key="10">
    <source>
        <dbReference type="ARBA" id="ARBA00023157"/>
    </source>
</evidence>
<dbReference type="Gene3D" id="3.40.30.10">
    <property type="entry name" value="Glutaredoxin"/>
    <property type="match status" value="1"/>
</dbReference>
<dbReference type="RefSeq" id="WP_048706218.1">
    <property type="nucleotide sequence ID" value="NZ_CP012034.1"/>
</dbReference>
<sequence>MFINKEIPDFNVKGYQNGEINDYTKQDLMGKWSIIFFYPADFSFVCPTELSELQDDYEEFKKNNAEVYSVSVDSEFSHKAWADATDTIKKIQYPMLSDQTHQLSNYFDLLDSESGQAYRGVFIVNPEGIIKSYTINAMGIGRNADEILRTLQAAQFVAENGDNVCPANWHPGEKTIKPSTDLVGKI</sequence>
<comment type="similarity">
    <text evidence="2">Belongs to the peroxiredoxin family. AhpC/Prx1 subfamily.</text>
</comment>
<dbReference type="PANTHER" id="PTHR10681:SF121">
    <property type="entry name" value="ALKYL HYDROPEROXIDE REDUCTASE C"/>
    <property type="match status" value="1"/>
</dbReference>
<evidence type="ECO:0000256" key="7">
    <source>
        <dbReference type="ARBA" id="ARBA00022559"/>
    </source>
</evidence>
<evidence type="ECO:0000256" key="2">
    <source>
        <dbReference type="ARBA" id="ARBA00009796"/>
    </source>
</evidence>
<evidence type="ECO:0000256" key="4">
    <source>
        <dbReference type="ARBA" id="ARBA00013021"/>
    </source>
</evidence>
<evidence type="ECO:0000256" key="5">
    <source>
        <dbReference type="ARBA" id="ARBA00017462"/>
    </source>
</evidence>
<dbReference type="InterPro" id="IPR013766">
    <property type="entry name" value="Thioredoxin_domain"/>
</dbReference>
<evidence type="ECO:0000256" key="14">
    <source>
        <dbReference type="ARBA" id="ARBA00047572"/>
    </source>
</evidence>
<evidence type="ECO:0000259" key="16">
    <source>
        <dbReference type="PROSITE" id="PS51352"/>
    </source>
</evidence>
<reference evidence="18" key="1">
    <citation type="submission" date="2015-07" db="EMBL/GenBank/DDBJ databases">
        <title>Lactobacillus ginsenosidimutans/EMML 3141/ whole genome sequencing.</title>
        <authorList>
            <person name="Kim M.K."/>
            <person name="Im W.-T."/>
            <person name="Srinivasan S."/>
            <person name="Lee J.-J."/>
        </authorList>
    </citation>
    <scope>NUCLEOTIDE SEQUENCE [LARGE SCALE GENOMIC DNA]</scope>
    <source>
        <strain evidence="18">EMML 3041</strain>
    </source>
</reference>
<dbReference type="GO" id="GO:0102039">
    <property type="term" value="F:NADH-dependent peroxiredoxin activity"/>
    <property type="evidence" value="ECO:0007669"/>
    <property type="project" value="UniProtKB-EC"/>
</dbReference>
<keyword evidence="18" id="KW-1185">Reference proteome</keyword>
<dbReference type="STRING" id="1007676.ABM34_12595"/>
<dbReference type="PANTHER" id="PTHR10681">
    <property type="entry name" value="THIOREDOXIN PEROXIDASE"/>
    <property type="match status" value="1"/>
</dbReference>
<comment type="subcellular location">
    <subcellularLocation>
        <location evidence="1">Cytoplasm</location>
    </subcellularLocation>
</comment>
<keyword evidence="6" id="KW-0963">Cytoplasm</keyword>
<feature type="active site" description="Cysteine sulfenic acid (-SOH) intermediate; for peroxidase activity" evidence="15">
    <location>
        <position position="46"/>
    </location>
</feature>
<evidence type="ECO:0000313" key="18">
    <source>
        <dbReference type="Proteomes" id="UP000036106"/>
    </source>
</evidence>
<dbReference type="SUPFAM" id="SSF52833">
    <property type="entry name" value="Thioredoxin-like"/>
    <property type="match status" value="1"/>
</dbReference>
<dbReference type="InterPro" id="IPR000866">
    <property type="entry name" value="AhpC/TSA"/>
</dbReference>
<dbReference type="InterPro" id="IPR036249">
    <property type="entry name" value="Thioredoxin-like_sf"/>
</dbReference>
<dbReference type="AlphaFoldDB" id="A0A0H4QK38"/>
<dbReference type="KEGG" id="lgn:ABM34_12595"/>
<gene>
    <name evidence="17" type="ORF">ABM34_12595</name>
</gene>
<protein>
    <recommendedName>
        <fullName evidence="5">Alkyl hydroperoxide reductase C</fullName>
        <ecNumber evidence="4">1.11.1.26</ecNumber>
    </recommendedName>
    <alternativeName>
        <fullName evidence="12">Peroxiredoxin</fullName>
    </alternativeName>
    <alternativeName>
        <fullName evidence="13">Thioredoxin peroxidase</fullName>
    </alternativeName>
</protein>
<dbReference type="Pfam" id="PF00578">
    <property type="entry name" value="AhpC-TSA"/>
    <property type="match status" value="1"/>
</dbReference>
<dbReference type="PATRIC" id="fig|1007676.4.peg.2550"/>
<dbReference type="Pfam" id="PF10417">
    <property type="entry name" value="1-cysPrx_C"/>
    <property type="match status" value="1"/>
</dbReference>
<dbReference type="GO" id="GO:0005829">
    <property type="term" value="C:cytosol"/>
    <property type="evidence" value="ECO:0007669"/>
    <property type="project" value="TreeGrafter"/>
</dbReference>
<dbReference type="PROSITE" id="PS51352">
    <property type="entry name" value="THIOREDOXIN_2"/>
    <property type="match status" value="1"/>
</dbReference>
<dbReference type="Proteomes" id="UP000036106">
    <property type="component" value="Chromosome"/>
</dbReference>
<evidence type="ECO:0000256" key="11">
    <source>
        <dbReference type="ARBA" id="ARBA00023284"/>
    </source>
</evidence>
<evidence type="ECO:0000256" key="1">
    <source>
        <dbReference type="ARBA" id="ARBA00004496"/>
    </source>
</evidence>
<evidence type="ECO:0000256" key="8">
    <source>
        <dbReference type="ARBA" id="ARBA00022862"/>
    </source>
</evidence>
<dbReference type="FunFam" id="3.40.30.10:FF:000002">
    <property type="entry name" value="Alkyl hydroperoxide reductase C"/>
    <property type="match status" value="1"/>
</dbReference>
<name>A0A0H4QK38_9LACO</name>
<keyword evidence="9 17" id="KW-0560">Oxidoreductase</keyword>
<dbReference type="InterPro" id="IPR050217">
    <property type="entry name" value="Peroxiredoxin"/>
</dbReference>
<evidence type="ECO:0000256" key="12">
    <source>
        <dbReference type="ARBA" id="ARBA00032077"/>
    </source>
</evidence>
<evidence type="ECO:0000256" key="3">
    <source>
        <dbReference type="ARBA" id="ARBA00011654"/>
    </source>
</evidence>
<evidence type="ECO:0000256" key="15">
    <source>
        <dbReference type="PIRSR" id="PIRSR000239-1"/>
    </source>
</evidence>
<dbReference type="EC" id="1.11.1.26" evidence="4"/>
<dbReference type="EMBL" id="CP012034">
    <property type="protein sequence ID" value="AKP68292.1"/>
    <property type="molecule type" value="Genomic_DNA"/>
</dbReference>
<keyword evidence="11" id="KW-0676">Redox-active center</keyword>
<dbReference type="GO" id="GO:0042744">
    <property type="term" value="P:hydrogen peroxide catabolic process"/>
    <property type="evidence" value="ECO:0007669"/>
    <property type="project" value="TreeGrafter"/>
</dbReference>
<evidence type="ECO:0000256" key="9">
    <source>
        <dbReference type="ARBA" id="ARBA00023002"/>
    </source>
</evidence>
<dbReference type="GO" id="GO:0045454">
    <property type="term" value="P:cell redox homeostasis"/>
    <property type="evidence" value="ECO:0007669"/>
    <property type="project" value="TreeGrafter"/>
</dbReference>
<comment type="catalytic activity">
    <reaction evidence="14">
        <text>a hydroperoxide + NADH + H(+) = an alcohol + NAD(+) + H2O</text>
        <dbReference type="Rhea" id="RHEA:62628"/>
        <dbReference type="ChEBI" id="CHEBI:15377"/>
        <dbReference type="ChEBI" id="CHEBI:15378"/>
        <dbReference type="ChEBI" id="CHEBI:30879"/>
        <dbReference type="ChEBI" id="CHEBI:35924"/>
        <dbReference type="ChEBI" id="CHEBI:57540"/>
        <dbReference type="ChEBI" id="CHEBI:57945"/>
        <dbReference type="EC" id="1.11.1.26"/>
    </reaction>
</comment>
<dbReference type="InterPro" id="IPR024706">
    <property type="entry name" value="Peroxiredoxin_AhpC-typ"/>
</dbReference>
<keyword evidence="7 17" id="KW-0575">Peroxidase</keyword>
<evidence type="ECO:0000313" key="17">
    <source>
        <dbReference type="EMBL" id="AKP68292.1"/>
    </source>
</evidence>
<accession>A0A0H4QK38</accession>
<dbReference type="CDD" id="cd03015">
    <property type="entry name" value="PRX_Typ2cys"/>
    <property type="match status" value="1"/>
</dbReference>
<dbReference type="GO" id="GO:0008379">
    <property type="term" value="F:thioredoxin peroxidase activity"/>
    <property type="evidence" value="ECO:0007669"/>
    <property type="project" value="TreeGrafter"/>
</dbReference>
<feature type="domain" description="Thioredoxin" evidence="16">
    <location>
        <begin position="1"/>
        <end position="156"/>
    </location>
</feature>
<keyword evidence="10" id="KW-1015">Disulfide bond</keyword>
<keyword evidence="8" id="KW-0049">Antioxidant</keyword>
<dbReference type="GO" id="GO:0033554">
    <property type="term" value="P:cellular response to stress"/>
    <property type="evidence" value="ECO:0007669"/>
    <property type="project" value="TreeGrafter"/>
</dbReference>
<dbReference type="OrthoDB" id="9812811at2"/>
<organism evidence="17 18">
    <name type="scientific">Companilactobacillus ginsenosidimutans</name>
    <dbReference type="NCBI Taxonomy" id="1007676"/>
    <lineage>
        <taxon>Bacteria</taxon>
        <taxon>Bacillati</taxon>
        <taxon>Bacillota</taxon>
        <taxon>Bacilli</taxon>
        <taxon>Lactobacillales</taxon>
        <taxon>Lactobacillaceae</taxon>
        <taxon>Companilactobacillus</taxon>
    </lineage>
</organism>
<dbReference type="InterPro" id="IPR019479">
    <property type="entry name" value="Peroxiredoxin_C"/>
</dbReference>
<comment type="subunit">
    <text evidence="3">Homodimer; disulfide-linked, upon oxidation. 5 homodimers assemble to form a ring-like decamer.</text>
</comment>
<evidence type="ECO:0000256" key="13">
    <source>
        <dbReference type="ARBA" id="ARBA00032824"/>
    </source>
</evidence>
<dbReference type="PIRSF" id="PIRSF000239">
    <property type="entry name" value="AHPC"/>
    <property type="match status" value="1"/>
</dbReference>
<evidence type="ECO:0000256" key="6">
    <source>
        <dbReference type="ARBA" id="ARBA00022490"/>
    </source>
</evidence>
<dbReference type="GO" id="GO:0006979">
    <property type="term" value="P:response to oxidative stress"/>
    <property type="evidence" value="ECO:0007669"/>
    <property type="project" value="TreeGrafter"/>
</dbReference>